<dbReference type="Proteomes" id="UP000628710">
    <property type="component" value="Unassembled WGS sequence"/>
</dbReference>
<name>A0A934JSC9_9GAMM</name>
<evidence type="ECO:0000256" key="1">
    <source>
        <dbReference type="ARBA" id="ARBA00023002"/>
    </source>
</evidence>
<protein>
    <submittedName>
        <fullName evidence="3">L-tyrosine/L-tryptophan isonitrile synthase family protein</fullName>
    </submittedName>
</protein>
<dbReference type="InterPro" id="IPR003819">
    <property type="entry name" value="TauD/TfdA-like"/>
</dbReference>
<organism evidence="3 4">
    <name type="scientific">Marinomonas transparens</name>
    <dbReference type="NCBI Taxonomy" id="2795388"/>
    <lineage>
        <taxon>Bacteria</taxon>
        <taxon>Pseudomonadati</taxon>
        <taxon>Pseudomonadota</taxon>
        <taxon>Gammaproteobacteria</taxon>
        <taxon>Oceanospirillales</taxon>
        <taxon>Oceanospirillaceae</taxon>
        <taxon>Marinomonas</taxon>
    </lineage>
</organism>
<reference evidence="3" key="1">
    <citation type="submission" date="2020-12" db="EMBL/GenBank/DDBJ databases">
        <title>Marinomonas arctica sp. nov., a psychrotolerant bacterium isolated from the Arctic.</title>
        <authorList>
            <person name="Zhang Y."/>
        </authorList>
    </citation>
    <scope>NUCLEOTIDE SEQUENCE</scope>
    <source>
        <strain evidence="3">C1424</strain>
    </source>
</reference>
<dbReference type="InterPro" id="IPR007817">
    <property type="entry name" value="Isocyanide_synthase_DIT1"/>
</dbReference>
<dbReference type="InterPro" id="IPR042098">
    <property type="entry name" value="TauD-like_sf"/>
</dbReference>
<evidence type="ECO:0000313" key="4">
    <source>
        <dbReference type="Proteomes" id="UP000628710"/>
    </source>
</evidence>
<keyword evidence="4" id="KW-1185">Reference proteome</keyword>
<feature type="domain" description="TauD/TfdA-like" evidence="2">
    <location>
        <begin position="351"/>
        <end position="585"/>
    </location>
</feature>
<proteinExistence type="predicted"/>
<gene>
    <name evidence="3" type="ORF">I8J31_19355</name>
</gene>
<sequence length="623" mass="71481">MNNIQYEEAVEKISFILLSQLIAQSDASFEGLVKLKEKIRHFVYDRKKIQLLLPAFPCKTNNLNKVLGHNPDIGEYLVLRKFVGTIRDIQAIYDPGVSFYVFSDYHTFSDYISVDLAHHYDYADGLKKMVGRMNASDSLKIVNFEDFEEFDGISDTEYFTALKDKFGDKDYEQNFSELKLRNNKMNNTYLGLKKFMSQDQQHILAKFSHKAGRKRLAEMAKGMMVQGKALDNFLQQKFADCIRLSIHEHPMIGKKYSLYLFDEPRFKTPWHSTMMFDAHSGNFLVDAHEQHLKKHGVIPVSYEDQPWCLIKLTASAELAPQLTKIRARLQNEKFGLILESSDSTLPITLLNQKDLNQLVKEFGTVTLRGFQALSEPAQMEAWYSRRGAIVPWQFGQLNKITPPASLSNAAKSTASLAIDWNLVCPPTYMGIHPSKYAYEDFTPHEFALYSHRNDTNQNPEASNVVIDSVLAGLIIDGQEREKLRQTSLKYELEENHLGTVSNTHPLIIQCPQTRQETLRWWKSGHQGHALEPLPAHQTSIETSPAYTDCQTLEARLLEICMDPRVCIRYHVTEGDLMLFNNHTTLQSMVALNGNNELWHMQLQPNSVNSPWQPYNRVELHQAS</sequence>
<dbReference type="PANTHER" id="PTHR37285:SF5">
    <property type="entry name" value="SPORE WALL MATURATION PROTEIN DIT1"/>
    <property type="match status" value="1"/>
</dbReference>
<dbReference type="Pfam" id="PF05141">
    <property type="entry name" value="DIT1_PvcA"/>
    <property type="match status" value="1"/>
</dbReference>
<dbReference type="EMBL" id="JAEMNX010000033">
    <property type="protein sequence ID" value="MBJ7539833.1"/>
    <property type="molecule type" value="Genomic_DNA"/>
</dbReference>
<comment type="caution">
    <text evidence="3">The sequence shown here is derived from an EMBL/GenBank/DDBJ whole genome shotgun (WGS) entry which is preliminary data.</text>
</comment>
<dbReference type="Pfam" id="PF02668">
    <property type="entry name" value="TauD"/>
    <property type="match status" value="1"/>
</dbReference>
<dbReference type="GO" id="GO:0016706">
    <property type="term" value="F:2-oxoglutarate-dependent dioxygenase activity"/>
    <property type="evidence" value="ECO:0007669"/>
    <property type="project" value="UniProtKB-ARBA"/>
</dbReference>
<evidence type="ECO:0000259" key="2">
    <source>
        <dbReference type="Pfam" id="PF02668"/>
    </source>
</evidence>
<accession>A0A934JSC9</accession>
<keyword evidence="1" id="KW-0560">Oxidoreductase</keyword>
<dbReference type="SUPFAM" id="SSF51197">
    <property type="entry name" value="Clavaminate synthase-like"/>
    <property type="match status" value="1"/>
</dbReference>
<dbReference type="Gene3D" id="3.60.130.10">
    <property type="entry name" value="Clavaminate synthase-like"/>
    <property type="match status" value="1"/>
</dbReference>
<evidence type="ECO:0000313" key="3">
    <source>
        <dbReference type="EMBL" id="MBJ7539833.1"/>
    </source>
</evidence>
<dbReference type="AlphaFoldDB" id="A0A934JSC9"/>
<dbReference type="RefSeq" id="WP_199470228.1">
    <property type="nucleotide sequence ID" value="NZ_JAEMNX010000033.1"/>
</dbReference>
<dbReference type="PANTHER" id="PTHR37285">
    <property type="entry name" value="SPORE WALL MATURATION PROTEIN DIT1"/>
    <property type="match status" value="1"/>
</dbReference>